<comment type="caution">
    <text evidence="2">The sequence shown here is derived from an EMBL/GenBank/DDBJ whole genome shotgun (WGS) entry which is preliminary data.</text>
</comment>
<dbReference type="EMBL" id="JATAAI010000003">
    <property type="protein sequence ID" value="KAK1747052.1"/>
    <property type="molecule type" value="Genomic_DNA"/>
</dbReference>
<dbReference type="Proteomes" id="UP001224775">
    <property type="component" value="Unassembled WGS sequence"/>
</dbReference>
<evidence type="ECO:0000313" key="2">
    <source>
        <dbReference type="EMBL" id="KAK1747052.1"/>
    </source>
</evidence>
<organism evidence="2 3">
    <name type="scientific">Skeletonema marinoi</name>
    <dbReference type="NCBI Taxonomy" id="267567"/>
    <lineage>
        <taxon>Eukaryota</taxon>
        <taxon>Sar</taxon>
        <taxon>Stramenopiles</taxon>
        <taxon>Ochrophyta</taxon>
        <taxon>Bacillariophyta</taxon>
        <taxon>Coscinodiscophyceae</taxon>
        <taxon>Thalassiosirophycidae</taxon>
        <taxon>Thalassiosirales</taxon>
        <taxon>Skeletonemataceae</taxon>
        <taxon>Skeletonema</taxon>
        <taxon>Skeletonema marinoi-dohrnii complex</taxon>
    </lineage>
</organism>
<proteinExistence type="predicted"/>
<keyword evidence="1" id="KW-0812">Transmembrane</keyword>
<evidence type="ECO:0000313" key="3">
    <source>
        <dbReference type="Proteomes" id="UP001224775"/>
    </source>
</evidence>
<dbReference type="AlphaFoldDB" id="A0AAD8YKP6"/>
<feature type="transmembrane region" description="Helical" evidence="1">
    <location>
        <begin position="31"/>
        <end position="49"/>
    </location>
</feature>
<protein>
    <submittedName>
        <fullName evidence="2">Uncharacterized protein</fullName>
    </submittedName>
</protein>
<evidence type="ECO:0000256" key="1">
    <source>
        <dbReference type="SAM" id="Phobius"/>
    </source>
</evidence>
<keyword evidence="1" id="KW-1133">Transmembrane helix</keyword>
<keyword evidence="3" id="KW-1185">Reference proteome</keyword>
<reference evidence="2" key="1">
    <citation type="submission" date="2023-06" db="EMBL/GenBank/DDBJ databases">
        <title>Survivors Of The Sea: Transcriptome response of Skeletonema marinoi to long-term dormancy.</title>
        <authorList>
            <person name="Pinder M.I.M."/>
            <person name="Kourtchenko O."/>
            <person name="Robertson E.K."/>
            <person name="Larsson T."/>
            <person name="Maumus F."/>
            <person name="Osuna-Cruz C.M."/>
            <person name="Vancaester E."/>
            <person name="Stenow R."/>
            <person name="Vandepoele K."/>
            <person name="Ploug H."/>
            <person name="Bruchert V."/>
            <person name="Godhe A."/>
            <person name="Topel M."/>
        </authorList>
    </citation>
    <scope>NUCLEOTIDE SEQUENCE</scope>
    <source>
        <strain evidence="2">R05AC</strain>
    </source>
</reference>
<gene>
    <name evidence="2" type="ORF">QTG54_002396</name>
</gene>
<keyword evidence="1" id="KW-0472">Membrane</keyword>
<accession>A0AAD8YKP6</accession>
<sequence>MMGSDESSSTTKRITPLLQRAYVAFLTNRKCTFLISFILATIFYTPIYISSSNNSNQKRYGLGGPSASASELTSALRRKSDGRAAVAIIRVVGLQTEHGIKSNPNNEVQYLVQYKSHDYPIKAFRGAVCLLGGNASGETKKKLGGKGKVGGDVTPLDTLKRELNEELMSPDWVNVIQEKNVIDDSKLGKTLYNTTSLPAVANNDEESDNTTNNMFQDGRFPGTVRYLGTTLHSHTAELIDRPNPYAFLCALYEITIGIDQLPHAILHPVGATVQEGRLALLTQEQLLQHAKYSWGYEYTMEAYFGKKSWNKQEGASVSEVDENIWETTSWTPLK</sequence>
<name>A0AAD8YKP6_9STRA</name>